<dbReference type="KEGG" id="cbot:ATE48_14215"/>
<accession>A0A1B1AK85</accession>
<dbReference type="RefSeq" id="WP_066772580.1">
    <property type="nucleotide sequence ID" value="NZ_CP013244.1"/>
</dbReference>
<evidence type="ECO:0000313" key="2">
    <source>
        <dbReference type="Proteomes" id="UP000092498"/>
    </source>
</evidence>
<evidence type="ECO:0000313" key="1">
    <source>
        <dbReference type="EMBL" id="ANP46986.1"/>
    </source>
</evidence>
<name>A0A1B1AK85_9PROT</name>
<dbReference type="AlphaFoldDB" id="A0A1B1AK85"/>
<dbReference type="OrthoDB" id="7557530at2"/>
<dbReference type="STRING" id="1759059.ATE48_14215"/>
<dbReference type="Proteomes" id="UP000092498">
    <property type="component" value="Chromosome"/>
</dbReference>
<sequence>MSDDPKLKQATGEVGAYLLAQYRDERKRLRAADAASALGGLAGIFAQIQARAMMQSGAIKQTETTLAEVTTQTGERYYFGDAINAVLLDGAREAPSFWNLAGGAARDAKIGDKIDVLEIAKRATRDVGSPKFGQPLVVGRYKLSETPLQAVRAHGPWFLARFLEMGLEPPKLMWVFGSVAQSFAPFAAGEVKDLQPDVSVMRVDLVRIYMEAAVPMSKMDLRTVGMAIEP</sequence>
<gene>
    <name evidence="1" type="ORF">ATE48_14215</name>
</gene>
<dbReference type="EMBL" id="CP013244">
    <property type="protein sequence ID" value="ANP46986.1"/>
    <property type="molecule type" value="Genomic_DNA"/>
</dbReference>
<keyword evidence="2" id="KW-1185">Reference proteome</keyword>
<organism evidence="1 2">
    <name type="scientific">Candidatus Viadribacter manganicus</name>
    <dbReference type="NCBI Taxonomy" id="1759059"/>
    <lineage>
        <taxon>Bacteria</taxon>
        <taxon>Pseudomonadati</taxon>
        <taxon>Pseudomonadota</taxon>
        <taxon>Alphaproteobacteria</taxon>
        <taxon>Hyphomonadales</taxon>
        <taxon>Hyphomonadaceae</taxon>
        <taxon>Candidatus Viadribacter</taxon>
    </lineage>
</organism>
<protein>
    <submittedName>
        <fullName evidence="1">Uncharacterized protein</fullName>
    </submittedName>
</protein>
<proteinExistence type="predicted"/>
<reference evidence="1 2" key="1">
    <citation type="submission" date="2015-11" db="EMBL/GenBank/DDBJ databases">
        <title>Whole-Genome Sequence of Candidatus Oderbacter manganicum from the National Park Lower Oder Valley, Germany.</title>
        <authorList>
            <person name="Braun B."/>
            <person name="Liere K."/>
            <person name="Szewzyk U."/>
        </authorList>
    </citation>
    <scope>NUCLEOTIDE SEQUENCE [LARGE SCALE GENOMIC DNA]</scope>
    <source>
        <strain evidence="1 2">OTSz_A_272</strain>
    </source>
</reference>
<dbReference type="InParanoid" id="A0A1B1AK85"/>